<dbReference type="Proteomes" id="UP001164746">
    <property type="component" value="Chromosome 7"/>
</dbReference>
<evidence type="ECO:0000313" key="3">
    <source>
        <dbReference type="Proteomes" id="UP001164746"/>
    </source>
</evidence>
<proteinExistence type="predicted"/>
<accession>A0ABY7EMQ8</accession>
<keyword evidence="1" id="KW-0812">Transmembrane</keyword>
<dbReference type="EMBL" id="CP111018">
    <property type="protein sequence ID" value="WAR11268.1"/>
    <property type="molecule type" value="Genomic_DNA"/>
</dbReference>
<evidence type="ECO:0000256" key="1">
    <source>
        <dbReference type="SAM" id="Phobius"/>
    </source>
</evidence>
<evidence type="ECO:0000313" key="2">
    <source>
        <dbReference type="EMBL" id="WAR11268.1"/>
    </source>
</evidence>
<organism evidence="2 3">
    <name type="scientific">Mya arenaria</name>
    <name type="common">Soft-shell clam</name>
    <dbReference type="NCBI Taxonomy" id="6604"/>
    <lineage>
        <taxon>Eukaryota</taxon>
        <taxon>Metazoa</taxon>
        <taxon>Spiralia</taxon>
        <taxon>Lophotrochozoa</taxon>
        <taxon>Mollusca</taxon>
        <taxon>Bivalvia</taxon>
        <taxon>Autobranchia</taxon>
        <taxon>Heteroconchia</taxon>
        <taxon>Euheterodonta</taxon>
        <taxon>Imparidentia</taxon>
        <taxon>Neoheterodontei</taxon>
        <taxon>Myida</taxon>
        <taxon>Myoidea</taxon>
        <taxon>Myidae</taxon>
        <taxon>Mya</taxon>
    </lineage>
</organism>
<protein>
    <submittedName>
        <fullName evidence="2">Uncharacterized protein</fullName>
    </submittedName>
</protein>
<sequence>MGSYVYNGTNTCRMGQIRVEWDKCVYNGANKCTSGLYVAKMKSLLFACVSFAFLASVIFAGDIERKCLETKSGDDGCKRNATHWECLCSDESGCNGRNSLVPEGAAYSVAAISSLN</sequence>
<feature type="transmembrane region" description="Helical" evidence="1">
    <location>
        <begin position="44"/>
        <end position="63"/>
    </location>
</feature>
<reference evidence="2" key="1">
    <citation type="submission" date="2022-11" db="EMBL/GenBank/DDBJ databases">
        <title>Centuries of genome instability and evolution in soft-shell clam transmissible cancer (bioRxiv).</title>
        <authorList>
            <person name="Hart S.F.M."/>
            <person name="Yonemitsu M.A."/>
            <person name="Giersch R.M."/>
            <person name="Beal B.F."/>
            <person name="Arriagada G."/>
            <person name="Davis B.W."/>
            <person name="Ostrander E.A."/>
            <person name="Goff S.P."/>
            <person name="Metzger M.J."/>
        </authorList>
    </citation>
    <scope>NUCLEOTIDE SEQUENCE</scope>
    <source>
        <strain evidence="2">MELC-2E11</strain>
        <tissue evidence="2">Siphon/mantle</tissue>
    </source>
</reference>
<keyword evidence="1" id="KW-1133">Transmembrane helix</keyword>
<keyword evidence="1" id="KW-0472">Membrane</keyword>
<name>A0ABY7EMQ8_MYAAR</name>
<keyword evidence="3" id="KW-1185">Reference proteome</keyword>
<gene>
    <name evidence="2" type="ORF">MAR_036344</name>
</gene>